<feature type="domain" description="PAC" evidence="10">
    <location>
        <begin position="239"/>
        <end position="293"/>
    </location>
</feature>
<sequence length="530" mass="61001">MNYGDSTLETSNSQLSLQPEVKLEFADFLINQVVDAAFCLGKNAQFLYVNNPTCYLTEYSRDELLSMNLGDLDIDFSLQNWSELWKDTNIYHRTFKSRYCTKTGRIFLGEINLTYIKHQGREFNCAIFREISDELVELSMQNWELLEHKQSPVHLQENIAELKYKQFNNLLWLKESGFLSLVEAINANIFLIQGKKICYANSAAELLTGYSNRELLAGVEFNQVIKSRKSQQSQETNSEYQELKILTKQGKERWLVGVWTRLDKVLNFEGEDVEVLTTIDITDYKYAESKLQNTLEEAKKNSELRAHLVAIVSHQFRTPLNVISFSNSLLKRHINKWKGEKIQLFLEKIAISVKEITQVLDDIWFFSTTDLEKVQIDPQQVDLVEFCHDLIKNFLLINSEYHIKFYHQGNCAKVWIDTKLLKPILNNLLANAIKYSPNNNVIHFTVYCEHEKVMFQIQDQGIGIPKVDQQKLFELFYRGSNVDAIPGTGLGLSIVNTLVNLHGGKIMVVSEVDVGSTFTVVLPSVPCSDF</sequence>
<evidence type="ECO:0000313" key="12">
    <source>
        <dbReference type="Proteomes" id="UP000010474"/>
    </source>
</evidence>
<dbReference type="eggNOG" id="COG2205">
    <property type="taxonomic scope" value="Bacteria"/>
</dbReference>
<comment type="catalytic activity">
    <reaction evidence="1">
        <text>ATP + protein L-histidine = ADP + protein N-phospho-L-histidine.</text>
        <dbReference type="EC" id="2.7.13.3"/>
    </reaction>
</comment>
<dbReference type="PROSITE" id="PS50113">
    <property type="entry name" value="PAC"/>
    <property type="match status" value="1"/>
</dbReference>
<dbReference type="SUPFAM" id="SSF55874">
    <property type="entry name" value="ATPase domain of HSP90 chaperone/DNA topoisomerase II/histidine kinase"/>
    <property type="match status" value="1"/>
</dbReference>
<accession>K9ZBZ4</accession>
<dbReference type="AlphaFoldDB" id="K9ZBZ4"/>
<evidence type="ECO:0000256" key="4">
    <source>
        <dbReference type="ARBA" id="ARBA00022679"/>
    </source>
</evidence>
<evidence type="ECO:0000313" key="11">
    <source>
        <dbReference type="EMBL" id="AFZ56234.1"/>
    </source>
</evidence>
<dbReference type="PROSITE" id="PS50109">
    <property type="entry name" value="HIS_KIN"/>
    <property type="match status" value="1"/>
</dbReference>
<dbReference type="PATRIC" id="fig|272123.3.peg.702"/>
<dbReference type="Gene3D" id="3.30.565.10">
    <property type="entry name" value="Histidine kinase-like ATPase, C-terminal domain"/>
    <property type="match status" value="1"/>
</dbReference>
<dbReference type="Pfam" id="PF13188">
    <property type="entry name" value="PAS_8"/>
    <property type="match status" value="1"/>
</dbReference>
<keyword evidence="4" id="KW-0808">Transferase</keyword>
<dbReference type="InterPro" id="IPR050736">
    <property type="entry name" value="Sensor_HK_Regulatory"/>
</dbReference>
<keyword evidence="6 11" id="KW-0418">Kinase</keyword>
<dbReference type="SUPFAM" id="SSF55785">
    <property type="entry name" value="PYP-like sensor domain (PAS domain)"/>
    <property type="match status" value="2"/>
</dbReference>
<dbReference type="Pfam" id="PF02518">
    <property type="entry name" value="HATPase_c"/>
    <property type="match status" value="1"/>
</dbReference>
<dbReference type="GO" id="GO:0000155">
    <property type="term" value="F:phosphorelay sensor kinase activity"/>
    <property type="evidence" value="ECO:0007669"/>
    <property type="project" value="InterPro"/>
</dbReference>
<dbReference type="HOGENOM" id="CLU_424429_0_0_3"/>
<evidence type="ECO:0000256" key="5">
    <source>
        <dbReference type="ARBA" id="ARBA00022741"/>
    </source>
</evidence>
<evidence type="ECO:0000256" key="7">
    <source>
        <dbReference type="ARBA" id="ARBA00022840"/>
    </source>
</evidence>
<dbReference type="PRINTS" id="PR00344">
    <property type="entry name" value="BCTRLSENSOR"/>
</dbReference>
<dbReference type="InterPro" id="IPR004358">
    <property type="entry name" value="Sig_transdc_His_kin-like_C"/>
</dbReference>
<dbReference type="FunFam" id="3.30.565.10:FF:000037">
    <property type="entry name" value="Hybrid sensor histidine kinase/response regulator"/>
    <property type="match status" value="1"/>
</dbReference>
<dbReference type="SUPFAM" id="SSF47384">
    <property type="entry name" value="Homodimeric domain of signal transducing histidine kinase"/>
    <property type="match status" value="1"/>
</dbReference>
<dbReference type="InterPro" id="IPR036097">
    <property type="entry name" value="HisK_dim/P_sf"/>
</dbReference>
<dbReference type="InterPro" id="IPR035965">
    <property type="entry name" value="PAS-like_dom_sf"/>
</dbReference>
<dbReference type="InterPro" id="IPR005467">
    <property type="entry name" value="His_kinase_dom"/>
</dbReference>
<dbReference type="EMBL" id="CP003659">
    <property type="protein sequence ID" value="AFZ56234.1"/>
    <property type="molecule type" value="Genomic_DNA"/>
</dbReference>
<organism evidence="11 12">
    <name type="scientific">Anabaena cylindrica (strain ATCC 27899 / PCC 7122)</name>
    <dbReference type="NCBI Taxonomy" id="272123"/>
    <lineage>
        <taxon>Bacteria</taxon>
        <taxon>Bacillati</taxon>
        <taxon>Cyanobacteriota</taxon>
        <taxon>Cyanophyceae</taxon>
        <taxon>Nostocales</taxon>
        <taxon>Nostocaceae</taxon>
        <taxon>Anabaena</taxon>
    </lineage>
</organism>
<keyword evidence="12" id="KW-1185">Reference proteome</keyword>
<evidence type="ECO:0000259" key="9">
    <source>
        <dbReference type="PROSITE" id="PS50109"/>
    </source>
</evidence>
<dbReference type="InterPro" id="IPR000700">
    <property type="entry name" value="PAS-assoc_C"/>
</dbReference>
<dbReference type="RefSeq" id="WP_015212887.1">
    <property type="nucleotide sequence ID" value="NC_019771.1"/>
</dbReference>
<dbReference type="EC" id="2.7.13.3" evidence="2"/>
<dbReference type="PANTHER" id="PTHR43711:SF26">
    <property type="entry name" value="SENSOR HISTIDINE KINASE RCSC"/>
    <property type="match status" value="1"/>
</dbReference>
<dbReference type="Gene3D" id="3.30.450.20">
    <property type="entry name" value="PAS domain"/>
    <property type="match status" value="2"/>
</dbReference>
<dbReference type="SMART" id="SM00387">
    <property type="entry name" value="HATPase_c"/>
    <property type="match status" value="1"/>
</dbReference>
<dbReference type="STRING" id="272123.Anacy_0642"/>
<dbReference type="Proteomes" id="UP000010474">
    <property type="component" value="Chromosome"/>
</dbReference>
<keyword evidence="8" id="KW-0902">Two-component regulatory system</keyword>
<keyword evidence="7" id="KW-0067">ATP-binding</keyword>
<dbReference type="CDD" id="cd00082">
    <property type="entry name" value="HisKA"/>
    <property type="match status" value="1"/>
</dbReference>
<evidence type="ECO:0000256" key="1">
    <source>
        <dbReference type="ARBA" id="ARBA00000085"/>
    </source>
</evidence>
<dbReference type="KEGG" id="acy:Anacy_0642"/>
<dbReference type="InterPro" id="IPR000014">
    <property type="entry name" value="PAS"/>
</dbReference>
<name>K9ZBZ4_ANACC</name>
<keyword evidence="5" id="KW-0547">Nucleotide-binding</keyword>
<dbReference type="InterPro" id="IPR036890">
    <property type="entry name" value="HATPase_C_sf"/>
</dbReference>
<evidence type="ECO:0000259" key="10">
    <source>
        <dbReference type="PROSITE" id="PS50113"/>
    </source>
</evidence>
<proteinExistence type="predicted"/>
<gene>
    <name evidence="11" type="ordered locus">Anacy_0642</name>
</gene>
<dbReference type="NCBIfam" id="TIGR00229">
    <property type="entry name" value="sensory_box"/>
    <property type="match status" value="2"/>
</dbReference>
<evidence type="ECO:0000256" key="3">
    <source>
        <dbReference type="ARBA" id="ARBA00022553"/>
    </source>
</evidence>
<dbReference type="OrthoDB" id="509491at2"/>
<dbReference type="InterPro" id="IPR003661">
    <property type="entry name" value="HisK_dim/P_dom"/>
</dbReference>
<dbReference type="GO" id="GO:0005524">
    <property type="term" value="F:ATP binding"/>
    <property type="evidence" value="ECO:0007669"/>
    <property type="project" value="UniProtKB-KW"/>
</dbReference>
<dbReference type="InterPro" id="IPR003594">
    <property type="entry name" value="HATPase_dom"/>
</dbReference>
<dbReference type="Pfam" id="PF00512">
    <property type="entry name" value="HisKA"/>
    <property type="match status" value="1"/>
</dbReference>
<dbReference type="CDD" id="cd00130">
    <property type="entry name" value="PAS"/>
    <property type="match status" value="1"/>
</dbReference>
<evidence type="ECO:0000256" key="8">
    <source>
        <dbReference type="ARBA" id="ARBA00023012"/>
    </source>
</evidence>
<dbReference type="SMART" id="SM00091">
    <property type="entry name" value="PAS"/>
    <property type="match status" value="2"/>
</dbReference>
<evidence type="ECO:0000256" key="2">
    <source>
        <dbReference type="ARBA" id="ARBA00012438"/>
    </source>
</evidence>
<keyword evidence="3" id="KW-0597">Phosphoprotein</keyword>
<dbReference type="Pfam" id="PF13426">
    <property type="entry name" value="PAS_9"/>
    <property type="match status" value="1"/>
</dbReference>
<protein>
    <recommendedName>
        <fullName evidence="2">histidine kinase</fullName>
        <ecNumber evidence="2">2.7.13.3</ecNumber>
    </recommendedName>
</protein>
<reference evidence="12" key="1">
    <citation type="journal article" date="2013" name="Proc. Natl. Acad. Sci. U.S.A.">
        <title>Improving the coverage of the cyanobacterial phylum using diversity-driven genome sequencing.</title>
        <authorList>
            <person name="Shih P.M."/>
            <person name="Wu D."/>
            <person name="Latifi A."/>
            <person name="Axen S.D."/>
            <person name="Fewer D.P."/>
            <person name="Talla E."/>
            <person name="Calteau A."/>
            <person name="Cai F."/>
            <person name="Tandeau de Marsac N."/>
            <person name="Rippka R."/>
            <person name="Herdman M."/>
            <person name="Sivonen K."/>
            <person name="Coursin T."/>
            <person name="Laurent T."/>
            <person name="Goodwin L."/>
            <person name="Nolan M."/>
            <person name="Davenport K.W."/>
            <person name="Han C.S."/>
            <person name="Rubin E.M."/>
            <person name="Eisen J.A."/>
            <person name="Woyke T."/>
            <person name="Gugger M."/>
            <person name="Kerfeld C.A."/>
        </authorList>
    </citation>
    <scope>NUCLEOTIDE SEQUENCE [LARGE SCALE GENOMIC DNA]</scope>
    <source>
        <strain evidence="12">ATCC 27899 / PCC 7122</strain>
    </source>
</reference>
<dbReference type="Gene3D" id="1.10.287.130">
    <property type="match status" value="1"/>
</dbReference>
<dbReference type="SMART" id="SM00388">
    <property type="entry name" value="HisKA"/>
    <property type="match status" value="1"/>
</dbReference>
<evidence type="ECO:0000256" key="6">
    <source>
        <dbReference type="ARBA" id="ARBA00022777"/>
    </source>
</evidence>
<dbReference type="PANTHER" id="PTHR43711">
    <property type="entry name" value="TWO-COMPONENT HISTIDINE KINASE"/>
    <property type="match status" value="1"/>
</dbReference>
<dbReference type="CDD" id="cd00075">
    <property type="entry name" value="HATPase"/>
    <property type="match status" value="1"/>
</dbReference>
<feature type="domain" description="Histidine kinase" evidence="9">
    <location>
        <begin position="311"/>
        <end position="526"/>
    </location>
</feature>